<keyword evidence="2" id="KW-1185">Reference proteome</keyword>
<dbReference type="Proteomes" id="UP001196413">
    <property type="component" value="Unassembled WGS sequence"/>
</dbReference>
<reference evidence="1" key="1">
    <citation type="submission" date="2021-06" db="EMBL/GenBank/DDBJ databases">
        <title>Parelaphostrongylus tenuis whole genome reference sequence.</title>
        <authorList>
            <person name="Garwood T.J."/>
            <person name="Larsen P.A."/>
            <person name="Fountain-Jones N.M."/>
            <person name="Garbe J.R."/>
            <person name="Macchietto M.G."/>
            <person name="Kania S.A."/>
            <person name="Gerhold R.W."/>
            <person name="Richards J.E."/>
            <person name="Wolf T.M."/>
        </authorList>
    </citation>
    <scope>NUCLEOTIDE SEQUENCE</scope>
    <source>
        <strain evidence="1">MNPRO001-30</strain>
        <tissue evidence="1">Meninges</tissue>
    </source>
</reference>
<accession>A0AAD5QG13</accession>
<protein>
    <submittedName>
        <fullName evidence="1">Uncharacterized protein</fullName>
    </submittedName>
</protein>
<name>A0AAD5QG13_PARTN</name>
<dbReference type="EMBL" id="JAHQIW010000158">
    <property type="protein sequence ID" value="KAJ1346330.1"/>
    <property type="molecule type" value="Genomic_DNA"/>
</dbReference>
<proteinExistence type="predicted"/>
<organism evidence="1 2">
    <name type="scientific">Parelaphostrongylus tenuis</name>
    <name type="common">Meningeal worm</name>
    <dbReference type="NCBI Taxonomy" id="148309"/>
    <lineage>
        <taxon>Eukaryota</taxon>
        <taxon>Metazoa</taxon>
        <taxon>Ecdysozoa</taxon>
        <taxon>Nematoda</taxon>
        <taxon>Chromadorea</taxon>
        <taxon>Rhabditida</taxon>
        <taxon>Rhabditina</taxon>
        <taxon>Rhabditomorpha</taxon>
        <taxon>Strongyloidea</taxon>
        <taxon>Metastrongylidae</taxon>
        <taxon>Parelaphostrongylus</taxon>
    </lineage>
</organism>
<evidence type="ECO:0000313" key="2">
    <source>
        <dbReference type="Proteomes" id="UP001196413"/>
    </source>
</evidence>
<dbReference type="AlphaFoldDB" id="A0AAD5QG13"/>
<evidence type="ECO:0000313" key="1">
    <source>
        <dbReference type="EMBL" id="KAJ1346330.1"/>
    </source>
</evidence>
<gene>
    <name evidence="1" type="ORF">KIN20_001090</name>
</gene>
<comment type="caution">
    <text evidence="1">The sequence shown here is derived from an EMBL/GenBank/DDBJ whole genome shotgun (WGS) entry which is preliminary data.</text>
</comment>
<sequence>MDEKNYEVESTTMYAPLRRPPTYWAGVLVKRINQFHLQLLIFYRSRHGTRTCRHAEIRPASLTTVAHQRDEWNMCWDEHSHTSLWTLDSLVYGPMTKAISE</sequence>